<organism evidence="1 2">
    <name type="scientific">Sphingomonas prati</name>
    <dbReference type="NCBI Taxonomy" id="1843237"/>
    <lineage>
        <taxon>Bacteria</taxon>
        <taxon>Pseudomonadati</taxon>
        <taxon>Pseudomonadota</taxon>
        <taxon>Alphaproteobacteria</taxon>
        <taxon>Sphingomonadales</taxon>
        <taxon>Sphingomonadaceae</taxon>
        <taxon>Sphingomonas</taxon>
    </lineage>
</organism>
<keyword evidence="2" id="KW-1185">Reference proteome</keyword>
<proteinExistence type="predicted"/>
<comment type="caution">
    <text evidence="1">The sequence shown here is derived from an EMBL/GenBank/DDBJ whole genome shotgun (WGS) entry which is preliminary data.</text>
</comment>
<reference evidence="1 2" key="1">
    <citation type="submission" date="2020-08" db="EMBL/GenBank/DDBJ databases">
        <title>Genomic Encyclopedia of Type Strains, Phase IV (KMG-IV): sequencing the most valuable type-strain genomes for metagenomic binning, comparative biology and taxonomic classification.</title>
        <authorList>
            <person name="Goeker M."/>
        </authorList>
    </citation>
    <scope>NUCLEOTIDE SEQUENCE [LARGE SCALE GENOMIC DNA]</scope>
    <source>
        <strain evidence="1 2">DSM 103336</strain>
    </source>
</reference>
<accession>A0A7W9F307</accession>
<dbReference type="AlphaFoldDB" id="A0A7W9F307"/>
<evidence type="ECO:0000313" key="1">
    <source>
        <dbReference type="EMBL" id="MBB5729005.1"/>
    </source>
</evidence>
<dbReference type="RefSeq" id="WP_157176764.1">
    <property type="nucleotide sequence ID" value="NZ_BMJP01000002.1"/>
</dbReference>
<name>A0A7W9F307_9SPHN</name>
<dbReference type="EMBL" id="JACIJR010000003">
    <property type="protein sequence ID" value="MBB5729005.1"/>
    <property type="molecule type" value="Genomic_DNA"/>
</dbReference>
<dbReference type="OrthoDB" id="7452412at2"/>
<evidence type="ECO:0000313" key="2">
    <source>
        <dbReference type="Proteomes" id="UP000546701"/>
    </source>
</evidence>
<dbReference type="Proteomes" id="UP000546701">
    <property type="component" value="Unassembled WGS sequence"/>
</dbReference>
<sequence length="77" mass="8670">MLLFLTLLAVDPVQTAATPASEPKKICRRDMTTGSIMPKRTCRTQAEWAAIERSNDDAWDATRRKMGFTQRGTGRLE</sequence>
<gene>
    <name evidence="1" type="ORF">FHS99_001483</name>
</gene>
<protein>
    <submittedName>
        <fullName evidence="1">Uncharacterized protein</fullName>
    </submittedName>
</protein>